<dbReference type="Gene3D" id="2.40.360.20">
    <property type="match status" value="1"/>
</dbReference>
<dbReference type="Pfam" id="PF21347">
    <property type="entry name" value="DUF3108_like"/>
    <property type="match status" value="1"/>
</dbReference>
<protein>
    <recommendedName>
        <fullName evidence="1">DUF3108 domain-containing protein</fullName>
    </recommendedName>
</protein>
<accession>A0A2Z3H369</accession>
<sequence>MGRDPSAGAFRWVVRGVETITVPAGSFETVRVDEQYFDRCGLVTTTSWYAHGVGLVKWAFPPLGCSRVLTSVVPGRD</sequence>
<evidence type="ECO:0000313" key="3">
    <source>
        <dbReference type="Proteomes" id="UP000245802"/>
    </source>
</evidence>
<proteinExistence type="predicted"/>
<dbReference type="RefSeq" id="WP_029601270.1">
    <property type="nucleotide sequence ID" value="NZ_CP025958.1"/>
</dbReference>
<feature type="domain" description="DUF3108" evidence="1">
    <location>
        <begin position="14"/>
        <end position="57"/>
    </location>
</feature>
<name>A0A2Z3H369_9BACT</name>
<evidence type="ECO:0000259" key="1">
    <source>
        <dbReference type="Pfam" id="PF21347"/>
    </source>
</evidence>
<dbReference type="EMBL" id="CP025958">
    <property type="protein sequence ID" value="AWM39301.1"/>
    <property type="molecule type" value="Genomic_DNA"/>
</dbReference>
<reference evidence="2 3" key="1">
    <citation type="submission" date="2018-01" db="EMBL/GenBank/DDBJ databases">
        <title>G. obscuriglobus.</title>
        <authorList>
            <person name="Franke J."/>
            <person name="Blomberg W."/>
            <person name="Selmecki A."/>
        </authorList>
    </citation>
    <scope>NUCLEOTIDE SEQUENCE [LARGE SCALE GENOMIC DNA]</scope>
    <source>
        <strain evidence="2 3">DSM 5831</strain>
    </source>
</reference>
<dbReference type="InterPro" id="IPR049279">
    <property type="entry name" value="DUF3108-like"/>
</dbReference>
<dbReference type="AlphaFoldDB" id="A0A2Z3H369"/>
<dbReference type="KEGG" id="gog:C1280_21460"/>
<evidence type="ECO:0000313" key="2">
    <source>
        <dbReference type="EMBL" id="AWM39301.1"/>
    </source>
</evidence>
<dbReference type="Proteomes" id="UP000245802">
    <property type="component" value="Chromosome"/>
</dbReference>
<organism evidence="2 3">
    <name type="scientific">Gemmata obscuriglobus</name>
    <dbReference type="NCBI Taxonomy" id="114"/>
    <lineage>
        <taxon>Bacteria</taxon>
        <taxon>Pseudomonadati</taxon>
        <taxon>Planctomycetota</taxon>
        <taxon>Planctomycetia</taxon>
        <taxon>Gemmatales</taxon>
        <taxon>Gemmataceae</taxon>
        <taxon>Gemmata</taxon>
    </lineage>
</organism>
<keyword evidence="3" id="KW-1185">Reference proteome</keyword>
<gene>
    <name evidence="2" type="ORF">C1280_21460</name>
</gene>